<dbReference type="InterPro" id="IPR052729">
    <property type="entry name" value="Acyl/Acetyltrans_Enzymes"/>
</dbReference>
<dbReference type="STRING" id="6265.A0A0B2W5I2"/>
<dbReference type="GO" id="GO:0016747">
    <property type="term" value="F:acyltransferase activity, transferring groups other than amino-acyl groups"/>
    <property type="evidence" value="ECO:0007669"/>
    <property type="project" value="InterPro"/>
</dbReference>
<proteinExistence type="predicted"/>
<accession>A0A0B2W5I2</accession>
<dbReference type="CDD" id="cd04301">
    <property type="entry name" value="NAT_SF"/>
    <property type="match status" value="1"/>
</dbReference>
<dbReference type="Gene3D" id="3.40.630.90">
    <property type="match status" value="1"/>
</dbReference>
<gene>
    <name evidence="2" type="primary">F36G3.2</name>
    <name evidence="2" type="ORF">Tcan_06308</name>
</gene>
<feature type="domain" description="N-acetyltransferase" evidence="1">
    <location>
        <begin position="25"/>
        <end position="163"/>
    </location>
</feature>
<sequence length="326" mass="37224">MADEMDDDFEYDEDLASAPDLLERLQFVRGSKEDFSSMLRASNESNQWVRKFRDYDCYEKMLGADKLHDTVAKTKYGEYVGSCICFEFPEMSFVAIYYVCPKYRGKGVGSRLFADTVTDSLRKGNIGLHAVQAMSPVYEKELGFVKHADWLVDIVKMMNVNVEKINDLKSSLTVKGAREVGLENLVDYDTTVNKSKREPFVRHWAFERNDSVCKVVVDEKDHVIGYGCARLLSVVGYPSLCPIYADNDEAFIALFKALALCYEEELKENSLIDMRTPSTKTPRIKELLSDVAQIEVKSQCVPQFTKYVPDHDINKVYSITDMTLFI</sequence>
<dbReference type="AlphaFoldDB" id="A0A0B2W5I2"/>
<dbReference type="Gene3D" id="3.40.630.30">
    <property type="match status" value="1"/>
</dbReference>
<dbReference type="OMA" id="WAFERND"/>
<dbReference type="PANTHER" id="PTHR47237:SF1">
    <property type="entry name" value="SLL0310 PROTEIN"/>
    <property type="match status" value="1"/>
</dbReference>
<organism evidence="2 3">
    <name type="scientific">Toxocara canis</name>
    <name type="common">Canine roundworm</name>
    <dbReference type="NCBI Taxonomy" id="6265"/>
    <lineage>
        <taxon>Eukaryota</taxon>
        <taxon>Metazoa</taxon>
        <taxon>Ecdysozoa</taxon>
        <taxon>Nematoda</taxon>
        <taxon>Chromadorea</taxon>
        <taxon>Rhabditida</taxon>
        <taxon>Spirurina</taxon>
        <taxon>Ascaridomorpha</taxon>
        <taxon>Ascaridoidea</taxon>
        <taxon>Toxocaridae</taxon>
        <taxon>Toxocara</taxon>
    </lineage>
</organism>
<dbReference type="EMBL" id="JPKZ01000155">
    <property type="protein sequence ID" value="KHN88939.1"/>
    <property type="molecule type" value="Genomic_DNA"/>
</dbReference>
<reference evidence="2 3" key="1">
    <citation type="submission" date="2014-11" db="EMBL/GenBank/DDBJ databases">
        <title>Genetic blueprint of the zoonotic pathogen Toxocara canis.</title>
        <authorList>
            <person name="Zhu X.-Q."/>
            <person name="Korhonen P.K."/>
            <person name="Cai H."/>
            <person name="Young N.D."/>
            <person name="Nejsum P."/>
            <person name="von Samson-Himmelstjerna G."/>
            <person name="Boag P.R."/>
            <person name="Tan P."/>
            <person name="Li Q."/>
            <person name="Min J."/>
            <person name="Yang Y."/>
            <person name="Wang X."/>
            <person name="Fang X."/>
            <person name="Hall R.S."/>
            <person name="Hofmann A."/>
            <person name="Sternberg P.W."/>
            <person name="Jex A.R."/>
            <person name="Gasser R.B."/>
        </authorList>
    </citation>
    <scope>NUCLEOTIDE SEQUENCE [LARGE SCALE GENOMIC DNA]</scope>
    <source>
        <strain evidence="2">PN_DK_2014</strain>
    </source>
</reference>
<evidence type="ECO:0000313" key="3">
    <source>
        <dbReference type="Proteomes" id="UP000031036"/>
    </source>
</evidence>
<dbReference type="Proteomes" id="UP000031036">
    <property type="component" value="Unassembled WGS sequence"/>
</dbReference>
<comment type="caution">
    <text evidence="2">The sequence shown here is derived from an EMBL/GenBank/DDBJ whole genome shotgun (WGS) entry which is preliminary data.</text>
</comment>
<protein>
    <submittedName>
        <fullName evidence="2">Uncharacterized protein F36G3.2</fullName>
    </submittedName>
</protein>
<keyword evidence="3" id="KW-1185">Reference proteome</keyword>
<dbReference type="InterPro" id="IPR016181">
    <property type="entry name" value="Acyl_CoA_acyltransferase"/>
</dbReference>
<evidence type="ECO:0000313" key="2">
    <source>
        <dbReference type="EMBL" id="KHN88939.1"/>
    </source>
</evidence>
<dbReference type="PROSITE" id="PS51186">
    <property type="entry name" value="GNAT"/>
    <property type="match status" value="1"/>
</dbReference>
<dbReference type="SUPFAM" id="SSF55729">
    <property type="entry name" value="Acyl-CoA N-acyltransferases (Nat)"/>
    <property type="match status" value="1"/>
</dbReference>
<dbReference type="InterPro" id="IPR041496">
    <property type="entry name" value="YitH/HolE_GNAT"/>
</dbReference>
<evidence type="ECO:0000259" key="1">
    <source>
        <dbReference type="PROSITE" id="PS51186"/>
    </source>
</evidence>
<name>A0A0B2W5I2_TOXCA</name>
<dbReference type="InterPro" id="IPR000182">
    <property type="entry name" value="GNAT_dom"/>
</dbReference>
<dbReference type="Pfam" id="PF00583">
    <property type="entry name" value="Acetyltransf_1"/>
    <property type="match status" value="1"/>
</dbReference>
<dbReference type="OrthoDB" id="6418983at2759"/>
<dbReference type="PANTHER" id="PTHR47237">
    <property type="entry name" value="SLL0310 PROTEIN"/>
    <property type="match status" value="1"/>
</dbReference>
<dbReference type="Pfam" id="PF18014">
    <property type="entry name" value="Acetyltransf_18"/>
    <property type="match status" value="1"/>
</dbReference>